<dbReference type="BioCyc" id="PMAR862515-HMP:GMOO-1160-MONOMER"/>
<dbReference type="RefSeq" id="WP_006949130.1">
    <property type="nucleotide sequence ID" value="NZ_BAJI01000019.1"/>
</dbReference>
<keyword evidence="2" id="KW-1133">Transmembrane helix</keyword>
<protein>
    <recommendedName>
        <fullName evidence="3">Outer membrane protein beta-barrel domain-containing protein</fullName>
    </recommendedName>
</protein>
<dbReference type="HOGENOM" id="CLU_050662_0_0_10"/>
<dbReference type="Proteomes" id="UP000004394">
    <property type="component" value="Unassembled WGS sequence"/>
</dbReference>
<name>E0NSJ1_9BACT</name>
<proteinExistence type="predicted"/>
<accession>E0NSJ1</accession>
<gene>
    <name evidence="4" type="ORF">HMPREF0658_1142</name>
</gene>
<evidence type="ECO:0000313" key="4">
    <source>
        <dbReference type="EMBL" id="EFM01943.1"/>
    </source>
</evidence>
<dbReference type="OrthoDB" id="1150526at2"/>
<organism evidence="4 5">
    <name type="scientific">Hoylesella marshii DSM 16973 = JCM 13450</name>
    <dbReference type="NCBI Taxonomy" id="862515"/>
    <lineage>
        <taxon>Bacteria</taxon>
        <taxon>Pseudomonadati</taxon>
        <taxon>Bacteroidota</taxon>
        <taxon>Bacteroidia</taxon>
        <taxon>Bacteroidales</taxon>
        <taxon>Prevotellaceae</taxon>
        <taxon>Hoylesella</taxon>
    </lineage>
</organism>
<keyword evidence="2" id="KW-0812">Transmembrane</keyword>
<evidence type="ECO:0000259" key="3">
    <source>
        <dbReference type="Pfam" id="PF13568"/>
    </source>
</evidence>
<keyword evidence="5" id="KW-1185">Reference proteome</keyword>
<evidence type="ECO:0000256" key="2">
    <source>
        <dbReference type="SAM" id="Phobius"/>
    </source>
</evidence>
<sequence>MKEQWRKAMQKKLEDYRLSELPLSWEEMEKGLEQVGRPAAGIVSWRRSIAAAVLVLLVGGTTFLLLRHHPASSTLQQVTQKTSQPAPPVCEKRPHHSSVFISHPSPKLLAMDNAPATATHLPSRQLAISEEKNCDEPSSVQPEESPTPDENRQLPDESPVIQPSAPSVFTHHTPASSPTKPVSRSSHGMLAKAYVTGSMTQERSSSDIAPMLAAAQPYGPYPSDMKSNGIAPTGELVPGMETRVHHKTPVHFGLSLHYDFSERWSIESGLSYTQLTSDLTAHTETYARHTRQTLSYVGIPVSLNYRLWQHRRFSLYASGGVLAEKMVRGRARVKTMIHNKTEDVRTEKVNLRRLQWSVNGAIGAEYRPIKNMGIYAEPTVGYYFSNGTSVPTVYQENPLHLTLNIGLRFHLSTK</sequence>
<evidence type="ECO:0000256" key="1">
    <source>
        <dbReference type="SAM" id="MobiDB-lite"/>
    </source>
</evidence>
<dbReference type="InterPro" id="IPR025665">
    <property type="entry name" value="Beta-barrel_OMP_2"/>
</dbReference>
<dbReference type="AlphaFoldDB" id="E0NSJ1"/>
<evidence type="ECO:0000313" key="5">
    <source>
        <dbReference type="Proteomes" id="UP000004394"/>
    </source>
</evidence>
<comment type="caution">
    <text evidence="4">The sequence shown here is derived from an EMBL/GenBank/DDBJ whole genome shotgun (WGS) entry which is preliminary data.</text>
</comment>
<dbReference type="Gene3D" id="2.40.160.20">
    <property type="match status" value="1"/>
</dbReference>
<feature type="transmembrane region" description="Helical" evidence="2">
    <location>
        <begin position="49"/>
        <end position="66"/>
    </location>
</feature>
<dbReference type="STRING" id="862515.HMPREF0658_1142"/>
<keyword evidence="2" id="KW-0472">Membrane</keyword>
<reference evidence="4" key="1">
    <citation type="submission" date="2010-07" db="EMBL/GenBank/DDBJ databases">
        <authorList>
            <person name="Muzny D."/>
            <person name="Qin X."/>
            <person name="Deng J."/>
            <person name="Jiang H."/>
            <person name="Liu Y."/>
            <person name="Qu J."/>
            <person name="Song X.-Z."/>
            <person name="Zhang L."/>
            <person name="Thornton R."/>
            <person name="Coyle M."/>
            <person name="Francisco L."/>
            <person name="Jackson L."/>
            <person name="Javaid M."/>
            <person name="Korchina V."/>
            <person name="Kovar C."/>
            <person name="Mata R."/>
            <person name="Mathew T."/>
            <person name="Ngo R."/>
            <person name="Nguyen L."/>
            <person name="Nguyen N."/>
            <person name="Okwuonu G."/>
            <person name="Ongeri F."/>
            <person name="Pham C."/>
            <person name="Simmons D."/>
            <person name="Wilczek-Boney K."/>
            <person name="Hale W."/>
            <person name="Jakkamsetti A."/>
            <person name="Pham P."/>
            <person name="Ruth R."/>
            <person name="San Lucas F."/>
            <person name="Warren J."/>
            <person name="Zhang J."/>
            <person name="Zhao Z."/>
            <person name="Zhou C."/>
            <person name="Zhu D."/>
            <person name="Lee S."/>
            <person name="Bess C."/>
            <person name="Blankenburg K."/>
            <person name="Forbes L."/>
            <person name="Fu Q."/>
            <person name="Gubbala S."/>
            <person name="Hirani K."/>
            <person name="Jayaseelan J.C."/>
            <person name="Lara F."/>
            <person name="Munidasa M."/>
            <person name="Palculict T."/>
            <person name="Patil S."/>
            <person name="Pu L.-L."/>
            <person name="Saada N."/>
            <person name="Tang L."/>
            <person name="Weissenberger G."/>
            <person name="Zhu Y."/>
            <person name="Hemphill L."/>
            <person name="Shang Y."/>
            <person name="Youmans B."/>
            <person name="Ayvaz T."/>
            <person name="Ross M."/>
            <person name="Santibanez J."/>
            <person name="Aqrawi P."/>
            <person name="Gross S."/>
            <person name="Joshi V."/>
            <person name="Fowler G."/>
            <person name="Nazareth L."/>
            <person name="Reid J."/>
            <person name="Worley K."/>
            <person name="Petrosino J."/>
            <person name="Highlander S."/>
            <person name="Gibbs R."/>
        </authorList>
    </citation>
    <scope>NUCLEOTIDE SEQUENCE [LARGE SCALE GENOMIC DNA]</scope>
    <source>
        <strain evidence="4">DSM 16973</strain>
    </source>
</reference>
<dbReference type="EMBL" id="AEEI01000036">
    <property type="protein sequence ID" value="EFM01943.1"/>
    <property type="molecule type" value="Genomic_DNA"/>
</dbReference>
<dbReference type="eggNOG" id="COG3147">
    <property type="taxonomic scope" value="Bacteria"/>
</dbReference>
<dbReference type="Pfam" id="PF13568">
    <property type="entry name" value="OMP_b-brl_2"/>
    <property type="match status" value="1"/>
</dbReference>
<feature type="domain" description="Outer membrane protein beta-barrel" evidence="3">
    <location>
        <begin position="242"/>
        <end position="374"/>
    </location>
</feature>
<dbReference type="InterPro" id="IPR011250">
    <property type="entry name" value="OMP/PagP_B-barrel"/>
</dbReference>
<dbReference type="SUPFAM" id="SSF56925">
    <property type="entry name" value="OMPA-like"/>
    <property type="match status" value="1"/>
</dbReference>
<feature type="region of interest" description="Disordered" evidence="1">
    <location>
        <begin position="76"/>
        <end position="102"/>
    </location>
</feature>
<feature type="region of interest" description="Disordered" evidence="1">
    <location>
        <begin position="131"/>
        <end position="187"/>
    </location>
</feature>
<feature type="compositionally biased region" description="Polar residues" evidence="1">
    <location>
        <begin position="173"/>
        <end position="186"/>
    </location>
</feature>